<evidence type="ECO:0000313" key="2">
    <source>
        <dbReference type="Proteomes" id="UP001432017"/>
    </source>
</evidence>
<dbReference type="RefSeq" id="WP_334231831.1">
    <property type="nucleotide sequence ID" value="NZ_JBAJJL010000011.1"/>
</dbReference>
<sequence>MSSSYEEVFEEFTDRQLVSILEEADYENVRIVKRGLVAFTRDSMNYLISNGYDDGSIEIFMAFNDIDISFKEMNEWNCEKRFVTVYKNDDGNICLKMSLESGMTEAYLLKSINRFITVQKIFSLSRLGGLASLLKMFK</sequence>
<reference evidence="1" key="1">
    <citation type="submission" date="2023-12" db="EMBL/GenBank/DDBJ databases">
        <title>Mannheima indologenes sp. nov. proposed for Clade V organisms of Mannheimia.</title>
        <authorList>
            <person name="Christensen H."/>
        </authorList>
    </citation>
    <scope>NUCLEOTIDE SEQUENCE</scope>
    <source>
        <strain evidence="1">M14.4</strain>
    </source>
</reference>
<proteinExistence type="predicted"/>
<accession>A0ABU7ZFL9</accession>
<evidence type="ECO:0000313" key="1">
    <source>
        <dbReference type="EMBL" id="MEG9476253.1"/>
    </source>
</evidence>
<dbReference type="EMBL" id="JBAJJM010000010">
    <property type="protein sequence ID" value="MEG9476253.1"/>
    <property type="molecule type" value="Genomic_DNA"/>
</dbReference>
<dbReference type="Proteomes" id="UP001432017">
    <property type="component" value="Unassembled WGS sequence"/>
</dbReference>
<comment type="caution">
    <text evidence="1">The sequence shown here is derived from an EMBL/GenBank/DDBJ whole genome shotgun (WGS) entry which is preliminary data.</text>
</comment>
<keyword evidence="2" id="KW-1185">Reference proteome</keyword>
<organism evidence="1 2">
    <name type="scientific">Mannheimia indoligenes</name>
    <dbReference type="NCBI Taxonomy" id="3103145"/>
    <lineage>
        <taxon>Bacteria</taxon>
        <taxon>Pseudomonadati</taxon>
        <taxon>Pseudomonadota</taxon>
        <taxon>Gammaproteobacteria</taxon>
        <taxon>Pasteurellales</taxon>
        <taxon>Pasteurellaceae</taxon>
        <taxon>Mannheimia</taxon>
    </lineage>
</organism>
<name>A0ABU7ZFL9_9PAST</name>
<protein>
    <submittedName>
        <fullName evidence="1">Uncharacterized protein</fullName>
    </submittedName>
</protein>
<gene>
    <name evidence="1" type="ORF">V6W77_08200</name>
</gene>